<dbReference type="OMA" id="DNKSFAD"/>
<feature type="region of interest" description="Disordered" evidence="1">
    <location>
        <begin position="2084"/>
        <end position="2111"/>
    </location>
</feature>
<protein>
    <recommendedName>
        <fullName evidence="2">Agenet domain-containing protein</fullName>
    </recommendedName>
</protein>
<feature type="domain" description="Agenet" evidence="2">
    <location>
        <begin position="1651"/>
        <end position="1717"/>
    </location>
</feature>
<dbReference type="EMBL" id="LFYR01002027">
    <property type="protein sequence ID" value="KMZ57699.1"/>
    <property type="molecule type" value="Genomic_DNA"/>
</dbReference>
<evidence type="ECO:0000313" key="4">
    <source>
        <dbReference type="Proteomes" id="UP000036987"/>
    </source>
</evidence>
<dbReference type="PANTHER" id="PTHR48429">
    <property type="entry name" value="AGENET DOMAIN-CONTAINING PROTEIN"/>
    <property type="match status" value="1"/>
</dbReference>
<name>A0A0K9NLQ7_ZOSMR</name>
<feature type="domain" description="Agenet" evidence="2">
    <location>
        <begin position="1740"/>
        <end position="1801"/>
    </location>
</feature>
<dbReference type="STRING" id="29655.A0A0K9NLQ7"/>
<comment type="caution">
    <text evidence="3">The sequence shown here is derived from an EMBL/GenBank/DDBJ whole genome shotgun (WGS) entry which is preliminary data.</text>
</comment>
<feature type="compositionally biased region" description="Polar residues" evidence="1">
    <location>
        <begin position="1988"/>
        <end position="1997"/>
    </location>
</feature>
<feature type="compositionally biased region" description="Basic and acidic residues" evidence="1">
    <location>
        <begin position="1913"/>
        <end position="1922"/>
    </location>
</feature>
<feature type="region of interest" description="Disordered" evidence="1">
    <location>
        <begin position="832"/>
        <end position="880"/>
    </location>
</feature>
<accession>A0A0K9NLQ7</accession>
<feature type="compositionally biased region" description="Polar residues" evidence="1">
    <location>
        <begin position="383"/>
        <end position="399"/>
    </location>
</feature>
<evidence type="ECO:0000313" key="3">
    <source>
        <dbReference type="EMBL" id="KMZ57699.1"/>
    </source>
</evidence>
<dbReference type="PANTHER" id="PTHR48429:SF1">
    <property type="entry name" value="AGENET DOMAIN-CONTAINING PROTEIN"/>
    <property type="match status" value="1"/>
</dbReference>
<dbReference type="InterPro" id="IPR014002">
    <property type="entry name" value="Agenet_dom_plant"/>
</dbReference>
<feature type="region of interest" description="Disordered" evidence="1">
    <location>
        <begin position="1274"/>
        <end position="1295"/>
    </location>
</feature>
<dbReference type="InterPro" id="IPR055274">
    <property type="entry name" value="SWO1"/>
</dbReference>
<feature type="compositionally biased region" description="Basic and acidic residues" evidence="1">
    <location>
        <begin position="915"/>
        <end position="926"/>
    </location>
</feature>
<feature type="compositionally biased region" description="Low complexity" evidence="1">
    <location>
        <begin position="2095"/>
        <end position="2111"/>
    </location>
</feature>
<sequence length="2111" mass="230164">MDNDDNDFQSRNFRLAGEDNSKFPLRPFTIPPFDLDVHLHGHLSFDNLQGDLLGIPGQDDSNWIESFSTGSSAISNAAAESCSISRRNNVWSEATSSESVEMLLKSVGEDNNVMDEKMVTEKPHNDDVLNTSSNNVDTCLANIDSVKDSIMETPMDSDSAIPLGNTNSTKNDFVGKQPSIDEKSLSVSSGNLIEDFLDDVDANANLVSSSAMCFEDHKLNEGQLISQKVQEEDTFATSPSNDHGFSDICNTSLKSVHLNEQMDIDSSVATTVKDAIMSQDAIVSSVIQREKSGVLQKCTKIDENNIKECSISVLGNFSGSEKIVDSTLLLEEFKETDYYRNSDILHNVIVDQGKIASKDVEMDNQMTNASKENLLAVADKVDTSQQSNSLKETNSTMEATKTHNVEGREVESSTMNMKNKQEAVNWEHAGDLDENVVSVGNVCSISVSNRTDEKQVSEMKEPEDQFAHESKDIVMDKSVVEASKDVGNLKLDLHEKSYSENVYHLGISQINIADIQASLTVAAIVKSPESHHADITVTKSCDTNVISSDSVNPISEMAQSILVGAQIASSATIVEGSLEKNFAEDKSDFIDGIVNPSRFISLQSEDTSLTNDALVNDLVIDKQLVASSLPSPDLIRSDIDSGKDSQLPNEICEPVLDDRGNSKIILHTSLSNFEPSVTSSHGQSPSIIDMDSSLQISSQIAVIPSNEVQQSTDNHATSKHVMDENVHSIAAFEGKKSCELEKLPSEEYKNSPPSFSGDPKENVLLHVNLSENNIQDKDEGHTDQTHSISDNIVCISKSDTCQTEATSGDPKDNKSFADNKNFIFEVSQASTPSESWKPFSSPHSLENSQDQEITKSKNDKHDFVPSSTSQGDPKDNKSFADNKNFIFEVSQASIPSESWKSFSSPNSLENSQDQEITKSKNDKHDFVPSSTSQGSYLVLEEKLYDDVTKSPAIDKSHSKSIVSKRKAKEKLPMKKISEKIESPCSTSIPSSRNIQVEGARHLPYADGLKVLPSPTVQASNLPDLNSSTTTAVFSQPFTDAQQVQLRAQIFVYGSLIQSIPPDESYMISAFGGIDGERGKWLSIWRSFSEKFNRQKSPLIETPNHSVVKALDQTSRSSSLQSNVTTTPLSQNGIKGLVTPLFNSISPAMWSMSTRDILHSNTVRGSHLDHIPKISPIYPYQSPPIRQYTSNANSWATQPPCPVVPWIAPSHTSAVSTAARLPVPPITETVHITPNRDVSVSHGSTIQFMSPSAFPATGSVLNASAPSLMQIDPIKELVPGRKNPASTDQKSRRRKKSLALEAIGQMSSVSESQTELNPLVGGAPSLALSPRHVNTSGKSSSSNVVSTIAPVIPPTQFQVIGSNHTEPKIIFSEETSCKIEQAKLQAEDAAAFAAASVRHSESIWNQLRIQKNSGLVSDVEQRLAFAAVAASAAVSVAKAASGAAKLAADSALYAKLMADVATTVGKTSTTSHCSENAEQFEGNDLTRVTPASIFKGKEKSNGSYSIIPAAREAARKRLEAASAANKRAEILDAVVKAAELAAEAVSQAGSIVSMGDPLPYSLSTILESGPEGIFKAQNSKTDQSIKTNVMHVEKLPVKKLSLNEDDLQDEAAVDEIVRSSAGNHIGDVSGTASQTISVGAEGEDQSSGLDENIIKHGSLVEVKTDLKGPVGVWYSARVLDITDSKAFVCYNELLNNEGSDKLKEWISFDSECNEAPRIRHPYIRLNSDVSKKRPRMASGTILYDIGDLVDVWINEGWREGIVTEKNYEATSQATKYIIHFPAGGDSSVVRSWDLRPSRVWKDGQWIEWCRQTKNNLEHHEGDTPFQKRQKISKSEAMVSREPVILGVNRKPHEFAPLPLSAKDKVFNFGKSAMDSERVKRIGLQKEGSRVVFGIPKPGKKRKFMDVGKQCVVDNTEKKREPSESVKFGKYPMPQPSTGWKNTKKIEPKSKRILESKPKVSKPLKSRNVQSRNVVDKENSSISISAASSEGNSRGTFGNSRPHPHASYVSKLEKKKNNEVSSFGNSIGTTENPVSVSTSSDVEAEKVKNIHDKAILDALEPRRSIRRIQPTSRLLEGLQSSLVISKGHNISHDKASKSSSHRTISSSRGHSHR</sequence>
<feature type="compositionally biased region" description="Basic and acidic residues" evidence="1">
    <location>
        <begin position="1942"/>
        <end position="1956"/>
    </location>
</feature>
<organism evidence="3 4">
    <name type="scientific">Zostera marina</name>
    <name type="common">Eelgrass</name>
    <dbReference type="NCBI Taxonomy" id="29655"/>
    <lineage>
        <taxon>Eukaryota</taxon>
        <taxon>Viridiplantae</taxon>
        <taxon>Streptophyta</taxon>
        <taxon>Embryophyta</taxon>
        <taxon>Tracheophyta</taxon>
        <taxon>Spermatophyta</taxon>
        <taxon>Magnoliopsida</taxon>
        <taxon>Liliopsida</taxon>
        <taxon>Zosteraceae</taxon>
        <taxon>Zostera</taxon>
    </lineage>
</organism>
<feature type="compositionally biased region" description="Polar residues" evidence="1">
    <location>
        <begin position="897"/>
        <end position="914"/>
    </location>
</feature>
<gene>
    <name evidence="3" type="ORF">ZOSMA_82G00110</name>
</gene>
<dbReference type="Pfam" id="PF05641">
    <property type="entry name" value="Agenet"/>
    <property type="match status" value="1"/>
</dbReference>
<proteinExistence type="predicted"/>
<feature type="compositionally biased region" description="Basic and acidic residues" evidence="1">
    <location>
        <begin position="852"/>
        <end position="863"/>
    </location>
</feature>
<dbReference type="OrthoDB" id="433924at2759"/>
<feature type="compositionally biased region" description="Polar residues" evidence="1">
    <location>
        <begin position="841"/>
        <end position="851"/>
    </location>
</feature>
<feature type="region of interest" description="Disordered" evidence="1">
    <location>
        <begin position="382"/>
        <end position="415"/>
    </location>
</feature>
<feature type="region of interest" description="Disordered" evidence="1">
    <location>
        <begin position="1913"/>
        <end position="2004"/>
    </location>
</feature>
<feature type="region of interest" description="Disordered" evidence="1">
    <location>
        <begin position="897"/>
        <end position="931"/>
    </location>
</feature>
<dbReference type="SMART" id="SM00743">
    <property type="entry name" value="Agenet"/>
    <property type="match status" value="2"/>
</dbReference>
<dbReference type="InterPro" id="IPR008395">
    <property type="entry name" value="Agenet-like_dom"/>
</dbReference>
<feature type="compositionally biased region" description="Basic and acidic residues" evidence="1">
    <location>
        <begin position="400"/>
        <end position="411"/>
    </location>
</feature>
<keyword evidence="4" id="KW-1185">Reference proteome</keyword>
<feature type="region of interest" description="Disordered" evidence="1">
    <location>
        <begin position="2017"/>
        <end position="2040"/>
    </location>
</feature>
<dbReference type="Proteomes" id="UP000036987">
    <property type="component" value="Unassembled WGS sequence"/>
</dbReference>
<evidence type="ECO:0000259" key="2">
    <source>
        <dbReference type="SMART" id="SM00743"/>
    </source>
</evidence>
<feature type="compositionally biased region" description="Low complexity" evidence="1">
    <location>
        <begin position="1978"/>
        <end position="1987"/>
    </location>
</feature>
<evidence type="ECO:0000256" key="1">
    <source>
        <dbReference type="SAM" id="MobiDB-lite"/>
    </source>
</evidence>
<feature type="compositionally biased region" description="Polar residues" evidence="1">
    <location>
        <begin position="2017"/>
        <end position="2039"/>
    </location>
</feature>
<reference evidence="4" key="1">
    <citation type="journal article" date="2016" name="Nature">
        <title>The genome of the seagrass Zostera marina reveals angiosperm adaptation to the sea.</title>
        <authorList>
            <person name="Olsen J.L."/>
            <person name="Rouze P."/>
            <person name="Verhelst B."/>
            <person name="Lin Y.-C."/>
            <person name="Bayer T."/>
            <person name="Collen J."/>
            <person name="Dattolo E."/>
            <person name="De Paoli E."/>
            <person name="Dittami S."/>
            <person name="Maumus F."/>
            <person name="Michel G."/>
            <person name="Kersting A."/>
            <person name="Lauritano C."/>
            <person name="Lohaus R."/>
            <person name="Toepel M."/>
            <person name="Tonon T."/>
            <person name="Vanneste K."/>
            <person name="Amirebrahimi M."/>
            <person name="Brakel J."/>
            <person name="Bostroem C."/>
            <person name="Chovatia M."/>
            <person name="Grimwood J."/>
            <person name="Jenkins J.W."/>
            <person name="Jueterbock A."/>
            <person name="Mraz A."/>
            <person name="Stam W.T."/>
            <person name="Tice H."/>
            <person name="Bornberg-Bauer E."/>
            <person name="Green P.J."/>
            <person name="Pearson G.A."/>
            <person name="Procaccini G."/>
            <person name="Duarte C.M."/>
            <person name="Schmutz J."/>
            <person name="Reusch T.B.H."/>
            <person name="Van de Peer Y."/>
        </authorList>
    </citation>
    <scope>NUCLEOTIDE SEQUENCE [LARGE SCALE GENOMIC DNA]</scope>
    <source>
        <strain evidence="4">cv. Finnish</strain>
    </source>
</reference>